<evidence type="ECO:0000313" key="2">
    <source>
        <dbReference type="EMBL" id="VAW11707.1"/>
    </source>
</evidence>
<reference evidence="2" key="1">
    <citation type="submission" date="2018-06" db="EMBL/GenBank/DDBJ databases">
        <authorList>
            <person name="Zhirakovskaya E."/>
        </authorList>
    </citation>
    <scope>NUCLEOTIDE SEQUENCE</scope>
</reference>
<dbReference type="NCBIfam" id="TIGR02385">
    <property type="entry name" value="RelE_StbE"/>
    <property type="match status" value="1"/>
</dbReference>
<dbReference type="Pfam" id="PF15738">
    <property type="entry name" value="YafQ_toxin"/>
    <property type="match status" value="1"/>
</dbReference>
<dbReference type="GO" id="GO:0006402">
    <property type="term" value="P:mRNA catabolic process"/>
    <property type="evidence" value="ECO:0007669"/>
    <property type="project" value="TreeGrafter"/>
</dbReference>
<dbReference type="EMBL" id="UOEN01000041">
    <property type="protein sequence ID" value="VAW11707.1"/>
    <property type="molecule type" value="Genomic_DNA"/>
</dbReference>
<dbReference type="GO" id="GO:0004521">
    <property type="term" value="F:RNA endonuclease activity"/>
    <property type="evidence" value="ECO:0007669"/>
    <property type="project" value="TreeGrafter"/>
</dbReference>
<evidence type="ECO:0008006" key="3">
    <source>
        <dbReference type="Google" id="ProtNLM"/>
    </source>
</evidence>
<dbReference type="GO" id="GO:0006415">
    <property type="term" value="P:translational termination"/>
    <property type="evidence" value="ECO:0007669"/>
    <property type="project" value="TreeGrafter"/>
</dbReference>
<gene>
    <name evidence="2" type="ORF">MNBD_BACTEROID05-1010</name>
</gene>
<dbReference type="PANTHER" id="PTHR40588">
    <property type="entry name" value="MRNA INTERFERASE TOXIN YAFQ"/>
    <property type="match status" value="1"/>
</dbReference>
<accession>A0A3B0TEE9</accession>
<dbReference type="AlphaFoldDB" id="A0A3B0TEE9"/>
<dbReference type="PANTHER" id="PTHR40588:SF1">
    <property type="entry name" value="MRNA INTERFERASE TOXIN YAFQ"/>
    <property type="match status" value="1"/>
</dbReference>
<dbReference type="InterPro" id="IPR007712">
    <property type="entry name" value="RelE/ParE_toxin"/>
</dbReference>
<sequence length="78" mass="9071">MKKVNKNVSFSEDSFLFVVGELVKGETLDTKHQNHKLRGKFNGCYECHIQPDVLLVYKTDKKKQLIYLLRIGSHSDLF</sequence>
<evidence type="ECO:0000256" key="1">
    <source>
        <dbReference type="ARBA" id="ARBA00022649"/>
    </source>
</evidence>
<protein>
    <recommendedName>
        <fullName evidence="3">YafQ toxin protein</fullName>
    </recommendedName>
</protein>
<proteinExistence type="predicted"/>
<dbReference type="InterPro" id="IPR035093">
    <property type="entry name" value="RelE/ParE_toxin_dom_sf"/>
</dbReference>
<dbReference type="SUPFAM" id="SSF143011">
    <property type="entry name" value="RelE-like"/>
    <property type="match status" value="1"/>
</dbReference>
<name>A0A3B0TEE9_9ZZZZ</name>
<organism evidence="2">
    <name type="scientific">hydrothermal vent metagenome</name>
    <dbReference type="NCBI Taxonomy" id="652676"/>
    <lineage>
        <taxon>unclassified sequences</taxon>
        <taxon>metagenomes</taxon>
        <taxon>ecological metagenomes</taxon>
    </lineage>
</organism>
<dbReference type="InterPro" id="IPR004386">
    <property type="entry name" value="Toxin_YafQ-like"/>
</dbReference>
<keyword evidence="1" id="KW-1277">Toxin-antitoxin system</keyword>
<dbReference type="Gene3D" id="3.30.2310.20">
    <property type="entry name" value="RelE-like"/>
    <property type="match status" value="1"/>
</dbReference>